<evidence type="ECO:0000256" key="1">
    <source>
        <dbReference type="SAM" id="MobiDB-lite"/>
    </source>
</evidence>
<sequence>MGRRSDLISRGGSILNSIELEKSTSDSTLFPSTSSSTTRGGSNLVGIPGGVLASQTLERVASLFPFKRKILPPSDLHQPSSKHPLNRKSNLSSSLGPTTSLPNGSQSN</sequence>
<protein>
    <submittedName>
        <fullName evidence="2">Uncharacterized protein</fullName>
    </submittedName>
</protein>
<proteinExistence type="predicted"/>
<name>A0A0L0VZE3_9BASI</name>
<dbReference type="STRING" id="1165861.A0A0L0VZE3"/>
<feature type="region of interest" description="Disordered" evidence="1">
    <location>
        <begin position="69"/>
        <end position="108"/>
    </location>
</feature>
<feature type="compositionally biased region" description="Low complexity" evidence="1">
    <location>
        <begin position="25"/>
        <end position="38"/>
    </location>
</feature>
<comment type="caution">
    <text evidence="2">The sequence shown here is derived from an EMBL/GenBank/DDBJ whole genome shotgun (WGS) entry which is preliminary data.</text>
</comment>
<dbReference type="Proteomes" id="UP000054564">
    <property type="component" value="Unassembled WGS sequence"/>
</dbReference>
<organism evidence="2 3">
    <name type="scientific">Puccinia striiformis f. sp. tritici PST-78</name>
    <dbReference type="NCBI Taxonomy" id="1165861"/>
    <lineage>
        <taxon>Eukaryota</taxon>
        <taxon>Fungi</taxon>
        <taxon>Dikarya</taxon>
        <taxon>Basidiomycota</taxon>
        <taxon>Pucciniomycotina</taxon>
        <taxon>Pucciniomycetes</taxon>
        <taxon>Pucciniales</taxon>
        <taxon>Pucciniaceae</taxon>
        <taxon>Puccinia</taxon>
    </lineage>
</organism>
<feature type="compositionally biased region" description="Low complexity" evidence="1">
    <location>
        <begin position="89"/>
        <end position="108"/>
    </location>
</feature>
<evidence type="ECO:0000313" key="2">
    <source>
        <dbReference type="EMBL" id="KNF04380.1"/>
    </source>
</evidence>
<accession>A0A0L0VZE3</accession>
<gene>
    <name evidence="2" type="ORF">PSTG_02296</name>
</gene>
<keyword evidence="3" id="KW-1185">Reference proteome</keyword>
<dbReference type="EMBL" id="AJIL01000012">
    <property type="protein sequence ID" value="KNF04380.1"/>
    <property type="molecule type" value="Genomic_DNA"/>
</dbReference>
<reference evidence="3" key="1">
    <citation type="submission" date="2014-03" db="EMBL/GenBank/DDBJ databases">
        <title>The Genome Sequence of Puccinia striiformis f. sp. tritici PST-78.</title>
        <authorList>
            <consortium name="The Broad Institute Genome Sequencing Platform"/>
            <person name="Cuomo C."/>
            <person name="Hulbert S."/>
            <person name="Chen X."/>
            <person name="Walker B."/>
            <person name="Young S.K."/>
            <person name="Zeng Q."/>
            <person name="Gargeya S."/>
            <person name="Fitzgerald M."/>
            <person name="Haas B."/>
            <person name="Abouelleil A."/>
            <person name="Alvarado L."/>
            <person name="Arachchi H.M."/>
            <person name="Berlin A.M."/>
            <person name="Chapman S.B."/>
            <person name="Goldberg J."/>
            <person name="Griggs A."/>
            <person name="Gujja S."/>
            <person name="Hansen M."/>
            <person name="Howarth C."/>
            <person name="Imamovic A."/>
            <person name="Larimer J."/>
            <person name="McCowan C."/>
            <person name="Montmayeur A."/>
            <person name="Murphy C."/>
            <person name="Neiman D."/>
            <person name="Pearson M."/>
            <person name="Priest M."/>
            <person name="Roberts A."/>
            <person name="Saif S."/>
            <person name="Shea T."/>
            <person name="Sisk P."/>
            <person name="Sykes S."/>
            <person name="Wortman J."/>
            <person name="Nusbaum C."/>
            <person name="Birren B."/>
        </authorList>
    </citation>
    <scope>NUCLEOTIDE SEQUENCE [LARGE SCALE GENOMIC DNA]</scope>
    <source>
        <strain evidence="3">race PST-78</strain>
    </source>
</reference>
<dbReference type="AlphaFoldDB" id="A0A0L0VZE3"/>
<evidence type="ECO:0000313" key="3">
    <source>
        <dbReference type="Proteomes" id="UP000054564"/>
    </source>
</evidence>
<feature type="region of interest" description="Disordered" evidence="1">
    <location>
        <begin position="22"/>
        <end position="49"/>
    </location>
</feature>